<dbReference type="OrthoDB" id="1739584at2"/>
<accession>A0A6I6DJ88</accession>
<protein>
    <submittedName>
        <fullName evidence="2">Uncharacterized protein</fullName>
    </submittedName>
</protein>
<evidence type="ECO:0000313" key="3">
    <source>
        <dbReference type="Proteomes" id="UP000426444"/>
    </source>
</evidence>
<gene>
    <name evidence="2" type="ORF">SYNTR_1580</name>
</gene>
<reference evidence="3" key="1">
    <citation type="journal article" date="2019" name="Microbiology">
        <title>Complete Genome Sequence of an Uncultured Bacterium of the Candidate Phylum Bipolaricaulota.</title>
        <authorList>
            <person name="Kadnikov V.V."/>
            <person name="Mardanov A.V."/>
            <person name="Beletsky A.V."/>
            <person name="Frank Y.A."/>
            <person name="Karnachuk O.V."/>
            <person name="Ravin N.V."/>
        </authorList>
    </citation>
    <scope>NUCLEOTIDE SEQUENCE [LARGE SCALE GENOMIC DNA]</scope>
</reference>
<keyword evidence="1" id="KW-0472">Membrane</keyword>
<evidence type="ECO:0000256" key="1">
    <source>
        <dbReference type="SAM" id="Phobius"/>
    </source>
</evidence>
<feature type="transmembrane region" description="Helical" evidence="1">
    <location>
        <begin position="117"/>
        <end position="136"/>
    </location>
</feature>
<proteinExistence type="predicted"/>
<keyword evidence="1" id="KW-1133">Transmembrane helix</keyword>
<dbReference type="EMBL" id="CP046457">
    <property type="protein sequence ID" value="QGU00174.1"/>
    <property type="molecule type" value="Genomic_DNA"/>
</dbReference>
<dbReference type="Proteomes" id="UP000426444">
    <property type="component" value="Chromosome"/>
</dbReference>
<keyword evidence="3" id="KW-1185">Reference proteome</keyword>
<keyword evidence="1" id="KW-0812">Transmembrane</keyword>
<dbReference type="KEGG" id="salq:SYNTR_1580"/>
<evidence type="ECO:0000313" key="2">
    <source>
        <dbReference type="EMBL" id="QGU00174.1"/>
    </source>
</evidence>
<sequence>MKNNKWEFLKSVVSIDEYNLIANILDEEGIPVMRKTPGAGAYLEVFMGSAINTRIDIYVPSSKLEQAIEILTHMEHGDELNGDIYLEIEEDKYDYNYNSSRMDYSEEIKTEEDKSSVYLKLFLIFLFIVFFGSYILDIIP</sequence>
<dbReference type="AlphaFoldDB" id="A0A6I6DJ88"/>
<dbReference type="RefSeq" id="WP_156203987.1">
    <property type="nucleotide sequence ID" value="NZ_CP046457.1"/>
</dbReference>
<name>A0A6I6DJ88_9FIRM</name>
<organism evidence="2 3">
    <name type="scientific">Candidatus Syntrophocurvum alkaliphilum</name>
    <dbReference type="NCBI Taxonomy" id="2293317"/>
    <lineage>
        <taxon>Bacteria</taxon>
        <taxon>Bacillati</taxon>
        <taxon>Bacillota</taxon>
        <taxon>Clostridia</taxon>
        <taxon>Eubacteriales</taxon>
        <taxon>Syntrophomonadaceae</taxon>
        <taxon>Candidatus Syntrophocurvum</taxon>
    </lineage>
</organism>